<keyword evidence="1" id="KW-0732">Signal</keyword>
<gene>
    <name evidence="4" type="ORF">FB559_3463</name>
</gene>
<protein>
    <submittedName>
        <fullName evidence="4">YVTN family beta-propeller protein</fullName>
    </submittedName>
</protein>
<dbReference type="Proteomes" id="UP000316096">
    <property type="component" value="Unassembled WGS sequence"/>
</dbReference>
<dbReference type="InterPro" id="IPR051200">
    <property type="entry name" value="Host-pathogen_enzymatic-act"/>
</dbReference>
<dbReference type="Pfam" id="PF21783">
    <property type="entry name" value="YNCE"/>
    <property type="match status" value="1"/>
</dbReference>
<keyword evidence="5" id="KW-1185">Reference proteome</keyword>
<evidence type="ECO:0000259" key="3">
    <source>
        <dbReference type="Pfam" id="PF21783"/>
    </source>
</evidence>
<feature type="domain" description="YNCE-like beta-propeller" evidence="3">
    <location>
        <begin position="88"/>
        <end position="163"/>
    </location>
</feature>
<proteinExistence type="predicted"/>
<evidence type="ECO:0000256" key="2">
    <source>
        <dbReference type="SAM" id="MobiDB-lite"/>
    </source>
</evidence>
<dbReference type="SUPFAM" id="SSF51004">
    <property type="entry name" value="C-terminal (heme d1) domain of cytochrome cd1-nitrite reductase"/>
    <property type="match status" value="1"/>
</dbReference>
<feature type="compositionally biased region" description="Polar residues" evidence="2">
    <location>
        <begin position="188"/>
        <end position="217"/>
    </location>
</feature>
<evidence type="ECO:0000313" key="5">
    <source>
        <dbReference type="Proteomes" id="UP000316096"/>
    </source>
</evidence>
<dbReference type="RefSeq" id="WP_246121681.1">
    <property type="nucleotide sequence ID" value="NZ_VFOZ01000001.1"/>
</dbReference>
<comment type="caution">
    <text evidence="4">The sequence shown here is derived from an EMBL/GenBank/DDBJ whole genome shotgun (WGS) entry which is preliminary data.</text>
</comment>
<dbReference type="InterPro" id="IPR048433">
    <property type="entry name" value="YNCE-like_beta-prop"/>
</dbReference>
<dbReference type="InterPro" id="IPR011048">
    <property type="entry name" value="Haem_d1_sf"/>
</dbReference>
<sequence length="217" mass="22007">MAGLVTMLASPAPAQAGSQRPMPGYVAGAAPRTAPKAVTVVQQRTLAYVTNFNANTVSVIDTATNTVIDTITVGGAPVDVAFNPRGTRAYVTNSASNTVSVINTATNTVIDTIGVGSVPAGVAVSPGGTRVYVTNNGANTVSVIDTATNTVIATITVGAFPIRVAVGRVGATPKPRRASAEPDRSAASAITDQTNSIGADITQRSRSPERTFQTGDH</sequence>
<dbReference type="PANTHER" id="PTHR47197">
    <property type="entry name" value="PROTEIN NIRF"/>
    <property type="match status" value="1"/>
</dbReference>
<organism evidence="4 5">
    <name type="scientific">Actinoallomurus bryophytorum</name>
    <dbReference type="NCBI Taxonomy" id="1490222"/>
    <lineage>
        <taxon>Bacteria</taxon>
        <taxon>Bacillati</taxon>
        <taxon>Actinomycetota</taxon>
        <taxon>Actinomycetes</taxon>
        <taxon>Streptosporangiales</taxon>
        <taxon>Thermomonosporaceae</taxon>
        <taxon>Actinoallomurus</taxon>
    </lineage>
</organism>
<name>A0A543CL91_9ACTN</name>
<dbReference type="Gene3D" id="2.130.10.10">
    <property type="entry name" value="YVTN repeat-like/Quinoprotein amine dehydrogenase"/>
    <property type="match status" value="1"/>
</dbReference>
<dbReference type="InterPro" id="IPR011964">
    <property type="entry name" value="YVTN_b-propeller_repeat"/>
</dbReference>
<dbReference type="AlphaFoldDB" id="A0A543CL91"/>
<dbReference type="PANTHER" id="PTHR47197:SF3">
    <property type="entry name" value="DIHYDRO-HEME D1 DEHYDROGENASE"/>
    <property type="match status" value="1"/>
</dbReference>
<accession>A0A543CL91</accession>
<reference evidence="4 5" key="1">
    <citation type="submission" date="2019-06" db="EMBL/GenBank/DDBJ databases">
        <title>Sequencing the genomes of 1000 actinobacteria strains.</title>
        <authorList>
            <person name="Klenk H.-P."/>
        </authorList>
    </citation>
    <scope>NUCLEOTIDE SEQUENCE [LARGE SCALE GENOMIC DNA]</scope>
    <source>
        <strain evidence="4 5">DSM 102200</strain>
    </source>
</reference>
<dbReference type="NCBIfam" id="TIGR02276">
    <property type="entry name" value="beta_rpt_yvtn"/>
    <property type="match status" value="3"/>
</dbReference>
<dbReference type="InterPro" id="IPR015943">
    <property type="entry name" value="WD40/YVTN_repeat-like_dom_sf"/>
</dbReference>
<feature type="region of interest" description="Disordered" evidence="2">
    <location>
        <begin position="172"/>
        <end position="217"/>
    </location>
</feature>
<evidence type="ECO:0000313" key="4">
    <source>
        <dbReference type="EMBL" id="TQL97855.1"/>
    </source>
</evidence>
<dbReference type="EMBL" id="VFOZ01000001">
    <property type="protein sequence ID" value="TQL97855.1"/>
    <property type="molecule type" value="Genomic_DNA"/>
</dbReference>
<evidence type="ECO:0000256" key="1">
    <source>
        <dbReference type="ARBA" id="ARBA00022729"/>
    </source>
</evidence>